<proteinExistence type="predicted"/>
<dbReference type="RefSeq" id="XP_075089841.1">
    <property type="nucleotide sequence ID" value="XM_075233740.1"/>
</dbReference>
<sequence>MAAKMLGKEEEKPKLDFEETELRLGLPGEGGRKKAHETYNNATGKRDFTEAVDLKLNLSSKLTENQTNPQAAKAQVVGWPPVRSYRKNILKSTVAAFVKVSMDGAPYLRKVD</sequence>
<reference evidence="1" key="1">
    <citation type="journal article" date="2014" name="Nat. Commun.">
        <title>The tobacco genome sequence and its comparison with those of tomato and potato.</title>
        <authorList>
            <person name="Sierro N."/>
            <person name="Battey J.N."/>
            <person name="Ouadi S."/>
            <person name="Bakaher N."/>
            <person name="Bovet L."/>
            <person name="Willig A."/>
            <person name="Goepfert S."/>
            <person name="Peitsch M.C."/>
            <person name="Ivanov N.V."/>
        </authorList>
    </citation>
    <scope>NUCLEOTIDE SEQUENCE [LARGE SCALE GENOMIC DNA]</scope>
</reference>
<name>A0AC58SXY9_TOBAC</name>
<keyword evidence="1" id="KW-1185">Reference proteome</keyword>
<reference evidence="2" key="2">
    <citation type="submission" date="2025-08" db="UniProtKB">
        <authorList>
            <consortium name="RefSeq"/>
        </authorList>
    </citation>
    <scope>IDENTIFICATION</scope>
    <source>
        <tissue evidence="2">Leaf</tissue>
    </source>
</reference>
<evidence type="ECO:0000313" key="1">
    <source>
        <dbReference type="Proteomes" id="UP000790787"/>
    </source>
</evidence>
<organism evidence="1 2">
    <name type="scientific">Nicotiana tabacum</name>
    <name type="common">Common tobacco</name>
    <dbReference type="NCBI Taxonomy" id="4097"/>
    <lineage>
        <taxon>Eukaryota</taxon>
        <taxon>Viridiplantae</taxon>
        <taxon>Streptophyta</taxon>
        <taxon>Embryophyta</taxon>
        <taxon>Tracheophyta</taxon>
        <taxon>Spermatophyta</taxon>
        <taxon>Magnoliopsida</taxon>
        <taxon>eudicotyledons</taxon>
        <taxon>Gunneridae</taxon>
        <taxon>Pentapetalae</taxon>
        <taxon>asterids</taxon>
        <taxon>lamiids</taxon>
        <taxon>Solanales</taxon>
        <taxon>Solanaceae</taxon>
        <taxon>Nicotianoideae</taxon>
        <taxon>Nicotianeae</taxon>
        <taxon>Nicotiana</taxon>
    </lineage>
</organism>
<protein>
    <submittedName>
        <fullName evidence="2">Auxin-responsive protein IAA11-like isoform X1</fullName>
    </submittedName>
</protein>
<accession>A0AC58SXY9</accession>
<dbReference type="Proteomes" id="UP000790787">
    <property type="component" value="Chromosome 17"/>
</dbReference>
<gene>
    <name evidence="2" type="primary">LOC142171377</name>
</gene>
<evidence type="ECO:0000313" key="2">
    <source>
        <dbReference type="RefSeq" id="XP_075089841.1"/>
    </source>
</evidence>